<dbReference type="Gene3D" id="3.30.160.270">
    <property type="match status" value="1"/>
</dbReference>
<keyword evidence="7 11" id="KW-0808">Transferase</keyword>
<dbReference type="HAMAP" id="MF_01025">
    <property type="entry name" value="LeuA_type1"/>
    <property type="match status" value="1"/>
</dbReference>
<comment type="cofactor">
    <cofactor evidence="11">
        <name>Mn(2+)</name>
        <dbReference type="ChEBI" id="CHEBI:29035"/>
    </cofactor>
</comment>
<dbReference type="Gene3D" id="1.10.238.260">
    <property type="match status" value="1"/>
</dbReference>
<dbReference type="Pfam" id="PF08502">
    <property type="entry name" value="LeuA_dimer"/>
    <property type="match status" value="1"/>
</dbReference>
<gene>
    <name evidence="11" type="primary">leuA</name>
    <name evidence="13" type="ORF">C7457_1626</name>
</gene>
<dbReference type="SMART" id="SM00917">
    <property type="entry name" value="LeuA_dimer"/>
    <property type="match status" value="1"/>
</dbReference>
<evidence type="ECO:0000259" key="12">
    <source>
        <dbReference type="PROSITE" id="PS50991"/>
    </source>
</evidence>
<protein>
    <recommendedName>
        <fullName evidence="4 11">2-isopropylmalate synthase</fullName>
        <ecNumber evidence="3 11">2.3.3.13</ecNumber>
    </recommendedName>
    <alternativeName>
        <fullName evidence="11">Alpha-IPM synthase</fullName>
    </alternativeName>
    <alternativeName>
        <fullName evidence="11">Alpha-isopropylmalate synthase</fullName>
    </alternativeName>
</protein>
<keyword evidence="14" id="KW-1185">Reference proteome</keyword>
<dbReference type="GO" id="GO:0030145">
    <property type="term" value="F:manganese ion binding"/>
    <property type="evidence" value="ECO:0007669"/>
    <property type="project" value="UniProtKB-UniRule"/>
</dbReference>
<proteinExistence type="inferred from homology"/>
<dbReference type="CDD" id="cd07940">
    <property type="entry name" value="DRE_TIM_IPMS"/>
    <property type="match status" value="1"/>
</dbReference>
<evidence type="ECO:0000256" key="6">
    <source>
        <dbReference type="ARBA" id="ARBA00022605"/>
    </source>
</evidence>
<evidence type="ECO:0000256" key="11">
    <source>
        <dbReference type="HAMAP-Rule" id="MF_01025"/>
    </source>
</evidence>
<dbReference type="NCBIfam" id="NF002086">
    <property type="entry name" value="PRK00915.1-3"/>
    <property type="match status" value="1"/>
</dbReference>
<evidence type="ECO:0000256" key="5">
    <source>
        <dbReference type="ARBA" id="ARBA00022430"/>
    </source>
</evidence>
<organism evidence="13 14">
    <name type="scientific">Thermovibrio guaymasensis</name>
    <dbReference type="NCBI Taxonomy" id="240167"/>
    <lineage>
        <taxon>Bacteria</taxon>
        <taxon>Pseudomonadati</taxon>
        <taxon>Aquificota</taxon>
        <taxon>Aquificia</taxon>
        <taxon>Desulfurobacteriales</taxon>
        <taxon>Desulfurobacteriaceae</taxon>
        <taxon>Thermovibrio</taxon>
    </lineage>
</organism>
<comment type="catalytic activity">
    <reaction evidence="11">
        <text>3-methyl-2-oxobutanoate + acetyl-CoA + H2O = (2S)-2-isopropylmalate + CoA + H(+)</text>
        <dbReference type="Rhea" id="RHEA:21524"/>
        <dbReference type="ChEBI" id="CHEBI:1178"/>
        <dbReference type="ChEBI" id="CHEBI:11851"/>
        <dbReference type="ChEBI" id="CHEBI:15377"/>
        <dbReference type="ChEBI" id="CHEBI:15378"/>
        <dbReference type="ChEBI" id="CHEBI:57287"/>
        <dbReference type="ChEBI" id="CHEBI:57288"/>
        <dbReference type="EC" id="2.3.3.13"/>
    </reaction>
</comment>
<keyword evidence="9 11" id="KW-0464">Manganese</keyword>
<dbReference type="InterPro" id="IPR050073">
    <property type="entry name" value="2-IPM_HCS-like"/>
</dbReference>
<evidence type="ECO:0000313" key="14">
    <source>
        <dbReference type="Proteomes" id="UP000280881"/>
    </source>
</evidence>
<comment type="similarity">
    <text evidence="2 11">Belongs to the alpha-IPM synthase/homocitrate synthase family. LeuA type 1 subfamily.</text>
</comment>
<dbReference type="PROSITE" id="PS00816">
    <property type="entry name" value="AIPM_HOMOCIT_SYNTH_2"/>
    <property type="match status" value="1"/>
</dbReference>
<feature type="binding site" evidence="11">
    <location>
        <position position="15"/>
    </location>
    <ligand>
        <name>Mn(2+)</name>
        <dbReference type="ChEBI" id="CHEBI:29035"/>
    </ligand>
</feature>
<dbReference type="Proteomes" id="UP000280881">
    <property type="component" value="Unassembled WGS sequence"/>
</dbReference>
<feature type="domain" description="Pyruvate carboxyltransferase" evidence="12">
    <location>
        <begin position="6"/>
        <end position="271"/>
    </location>
</feature>
<evidence type="ECO:0000256" key="3">
    <source>
        <dbReference type="ARBA" id="ARBA00012973"/>
    </source>
</evidence>
<dbReference type="RefSeq" id="WP_121171859.1">
    <property type="nucleotide sequence ID" value="NZ_RBIE01000005.1"/>
</dbReference>
<dbReference type="InterPro" id="IPR054691">
    <property type="entry name" value="LeuA/HCS_post-cat"/>
</dbReference>
<dbReference type="InterPro" id="IPR002034">
    <property type="entry name" value="AIPM/Hcit_synth_CS"/>
</dbReference>
<evidence type="ECO:0000256" key="7">
    <source>
        <dbReference type="ARBA" id="ARBA00022679"/>
    </source>
</evidence>
<comment type="function">
    <text evidence="11">Catalyzes the condensation of the acetyl group of acetyl-CoA with 3-methyl-2-oxobutanoate (2-ketoisovalerate) to form 3-carboxy-3-hydroxy-4-methylpentanoate (2-isopropylmalate).</text>
</comment>
<dbReference type="InterPro" id="IPR013709">
    <property type="entry name" value="2-isopropylmalate_synth_dimer"/>
</dbReference>
<dbReference type="NCBIfam" id="NF002085">
    <property type="entry name" value="PRK00915.1-2"/>
    <property type="match status" value="1"/>
</dbReference>
<dbReference type="InterPro" id="IPR005671">
    <property type="entry name" value="LeuA_bact_synth"/>
</dbReference>
<dbReference type="PANTHER" id="PTHR10277:SF9">
    <property type="entry name" value="2-ISOPROPYLMALATE SYNTHASE 1, CHLOROPLASTIC-RELATED"/>
    <property type="match status" value="1"/>
</dbReference>
<keyword evidence="8 11" id="KW-0479">Metal-binding</keyword>
<dbReference type="GO" id="GO:0003852">
    <property type="term" value="F:2-isopropylmalate synthase activity"/>
    <property type="evidence" value="ECO:0007669"/>
    <property type="project" value="UniProtKB-UniRule"/>
</dbReference>
<dbReference type="Pfam" id="PF22617">
    <property type="entry name" value="HCS_D2"/>
    <property type="match status" value="1"/>
</dbReference>
<dbReference type="PROSITE" id="PS00815">
    <property type="entry name" value="AIPM_HOMOCIT_SYNTH_1"/>
    <property type="match status" value="1"/>
</dbReference>
<accession>A0A420W5M3</accession>
<dbReference type="InterPro" id="IPR013785">
    <property type="entry name" value="Aldolase_TIM"/>
</dbReference>
<dbReference type="GO" id="GO:0005737">
    <property type="term" value="C:cytoplasm"/>
    <property type="evidence" value="ECO:0007669"/>
    <property type="project" value="UniProtKB-UniRule"/>
</dbReference>
<sequence>MNREKLYIFDTTLRDGEQTPGVNLTVDEKVQIAKQLERLGIDVIEAGFAVSSPADFEAVRRIAKEVKNSTVCSLARAVELDIKTAWDALKEGNRVRIHTFIATSDIHLKYKLKMSREEALKRAVNAVKLIKEISEGRAEVEFSAEDAGRTDLKYLCEVVEAVIEAGAQVVNIPDTVGYAIPDEWYEKILYIKENVPNIKKAIISVHCHNDLGLATANSLMAVKAGARQVECTVNGIGERAGNAALEEVVMAIKVRSDQFPVYTDIDTTQIYKTSQLVSRLTGVLISKTKPIVGDNAFAHESGIHQHGVLECPETYEIMRPSDIGLTESKIVLGKHSGRHAFKKKLEEMGVELSPEKFEEAFKKFKELASRKKEIYDVDLELIIEGLEGEKERTYQLLYNQAVSGEGVIPSATVKIKTPEGEKLGLAVGNGPVDATYRAIKNALGLGDEIQLRDFKIRALTAGTDALAEVFVTIEGDGYRVSGRGVDPDIVRASALAFIEALNRLERRKLKKKGV</sequence>
<dbReference type="PANTHER" id="PTHR10277">
    <property type="entry name" value="HOMOCITRATE SYNTHASE-RELATED"/>
    <property type="match status" value="1"/>
</dbReference>
<comment type="pathway">
    <text evidence="1 11">Amino-acid biosynthesis; L-leucine biosynthesis; L-leucine from 3-methyl-2-oxobutanoate: step 1/4.</text>
</comment>
<dbReference type="FunFam" id="3.20.20.70:FF:000010">
    <property type="entry name" value="2-isopropylmalate synthase"/>
    <property type="match status" value="1"/>
</dbReference>
<evidence type="ECO:0000256" key="1">
    <source>
        <dbReference type="ARBA" id="ARBA00004689"/>
    </source>
</evidence>
<keyword evidence="5 11" id="KW-0432">Leucine biosynthesis</keyword>
<evidence type="ECO:0000256" key="9">
    <source>
        <dbReference type="ARBA" id="ARBA00023211"/>
    </source>
</evidence>
<keyword evidence="11" id="KW-0963">Cytoplasm</keyword>
<dbReference type="Gene3D" id="3.20.20.70">
    <property type="entry name" value="Aldolase class I"/>
    <property type="match status" value="1"/>
</dbReference>
<dbReference type="SUPFAM" id="SSF51569">
    <property type="entry name" value="Aldolase"/>
    <property type="match status" value="1"/>
</dbReference>
<dbReference type="FunFam" id="1.10.238.260:FF:000001">
    <property type="entry name" value="2-isopropylmalate synthase"/>
    <property type="match status" value="1"/>
</dbReference>
<feature type="binding site" evidence="11">
    <location>
        <position position="206"/>
    </location>
    <ligand>
        <name>Mn(2+)</name>
        <dbReference type="ChEBI" id="CHEBI:29035"/>
    </ligand>
</feature>
<dbReference type="Pfam" id="PF00682">
    <property type="entry name" value="HMGL-like"/>
    <property type="match status" value="1"/>
</dbReference>
<dbReference type="SUPFAM" id="SSF110921">
    <property type="entry name" value="2-isopropylmalate synthase LeuA, allosteric (dimerisation) domain"/>
    <property type="match status" value="1"/>
</dbReference>
<feature type="region of interest" description="Regulatory domain" evidence="11">
    <location>
        <begin position="395"/>
        <end position="514"/>
    </location>
</feature>
<keyword evidence="10 11" id="KW-0100">Branched-chain amino acid biosynthesis</keyword>
<dbReference type="GO" id="GO:0003985">
    <property type="term" value="F:acetyl-CoA C-acetyltransferase activity"/>
    <property type="evidence" value="ECO:0007669"/>
    <property type="project" value="UniProtKB-UniRule"/>
</dbReference>
<keyword evidence="6 11" id="KW-0028">Amino-acid biosynthesis</keyword>
<dbReference type="EC" id="2.3.3.13" evidence="3 11"/>
<comment type="caution">
    <text evidence="13">The sequence shown here is derived from an EMBL/GenBank/DDBJ whole genome shotgun (WGS) entry which is preliminary data.</text>
</comment>
<dbReference type="AlphaFoldDB" id="A0A420W5M3"/>
<name>A0A420W5M3_9BACT</name>
<evidence type="ECO:0000313" key="13">
    <source>
        <dbReference type="EMBL" id="RKQ60365.1"/>
    </source>
</evidence>
<evidence type="ECO:0000256" key="2">
    <source>
        <dbReference type="ARBA" id="ARBA00009396"/>
    </source>
</evidence>
<dbReference type="GO" id="GO:0009098">
    <property type="term" value="P:L-leucine biosynthetic process"/>
    <property type="evidence" value="ECO:0007669"/>
    <property type="project" value="UniProtKB-UniRule"/>
</dbReference>
<dbReference type="PROSITE" id="PS50991">
    <property type="entry name" value="PYR_CT"/>
    <property type="match status" value="1"/>
</dbReference>
<evidence type="ECO:0000256" key="10">
    <source>
        <dbReference type="ARBA" id="ARBA00023304"/>
    </source>
</evidence>
<dbReference type="UniPathway" id="UPA00048">
    <property type="reaction ID" value="UER00070"/>
</dbReference>
<dbReference type="InterPro" id="IPR036230">
    <property type="entry name" value="LeuA_allosteric_dom_sf"/>
</dbReference>
<dbReference type="OrthoDB" id="9804858at2"/>
<reference evidence="13 14" key="1">
    <citation type="submission" date="2018-10" db="EMBL/GenBank/DDBJ databases">
        <title>Genomic Encyclopedia of Type Strains, Phase IV (KMG-IV): sequencing the most valuable type-strain genomes for metagenomic binning, comparative biology and taxonomic classification.</title>
        <authorList>
            <person name="Goeker M."/>
        </authorList>
    </citation>
    <scope>NUCLEOTIDE SEQUENCE [LARGE SCALE GENOMIC DNA]</scope>
    <source>
        <strain evidence="13 14">DSM 15521</strain>
    </source>
</reference>
<comment type="subunit">
    <text evidence="11">Homodimer.</text>
</comment>
<dbReference type="NCBIfam" id="TIGR00973">
    <property type="entry name" value="leuA_bact"/>
    <property type="match status" value="1"/>
</dbReference>
<dbReference type="InterPro" id="IPR000891">
    <property type="entry name" value="PYR_CT"/>
</dbReference>
<dbReference type="EMBL" id="RBIE01000005">
    <property type="protein sequence ID" value="RKQ60365.1"/>
    <property type="molecule type" value="Genomic_DNA"/>
</dbReference>
<feature type="binding site" evidence="11">
    <location>
        <position position="208"/>
    </location>
    <ligand>
        <name>Mn(2+)</name>
        <dbReference type="ChEBI" id="CHEBI:29035"/>
    </ligand>
</feature>
<evidence type="ECO:0000256" key="8">
    <source>
        <dbReference type="ARBA" id="ARBA00022723"/>
    </source>
</evidence>
<evidence type="ECO:0000256" key="4">
    <source>
        <dbReference type="ARBA" id="ARBA00018198"/>
    </source>
</evidence>
<feature type="binding site" evidence="11">
    <location>
        <position position="242"/>
    </location>
    <ligand>
        <name>Mn(2+)</name>
        <dbReference type="ChEBI" id="CHEBI:29035"/>
    </ligand>
</feature>